<feature type="compositionally biased region" description="Basic residues" evidence="1">
    <location>
        <begin position="264"/>
        <end position="274"/>
    </location>
</feature>
<evidence type="ECO:0000256" key="1">
    <source>
        <dbReference type="SAM" id="MobiDB-lite"/>
    </source>
</evidence>
<dbReference type="EMBL" id="UZAN01039813">
    <property type="protein sequence ID" value="VDP67246.1"/>
    <property type="molecule type" value="Genomic_DNA"/>
</dbReference>
<dbReference type="Proteomes" id="UP000272942">
    <property type="component" value="Unassembled WGS sequence"/>
</dbReference>
<evidence type="ECO:0000313" key="4">
    <source>
        <dbReference type="Proteomes" id="UP000272942"/>
    </source>
</evidence>
<keyword evidence="2" id="KW-0812">Transmembrane</keyword>
<sequence length="366" mass="41114">MNLHRISPEYLVMCGVLLQCILDLFHCDLTTYASPLTQPPTENEQATFGDTVDLGITNILTIMESISSATNDQLVNHAMADDPAAYHITSAAQLSQLNDPEYSRFRCEIQCGVRPAHSTDELKRVQTLLPSVNSDQPVVIDCTRTGNSSSGSTDDTPVRVDCTAHYTGRLIHVIVTYDKSNIFNETTPAPVILGDRFAEHIQYLFDVHVSPDRKSATSLYVTLDLPIRTLDAADLTQERLCRRGQPRGSWRPVETVVSSVTQRQKPRLRTRRSPPRASPSEEIRPGIAIGDPWPYFAEKLIHRFEEEIKNFGNDVRRDISWYQTVMNLFIGILAFALLILGATLVAFWIFLRHVIRGKVKPARATL</sequence>
<feature type="region of interest" description="Disordered" evidence="1">
    <location>
        <begin position="261"/>
        <end position="285"/>
    </location>
</feature>
<organism evidence="5">
    <name type="scientific">Echinostoma caproni</name>
    <dbReference type="NCBI Taxonomy" id="27848"/>
    <lineage>
        <taxon>Eukaryota</taxon>
        <taxon>Metazoa</taxon>
        <taxon>Spiralia</taxon>
        <taxon>Lophotrochozoa</taxon>
        <taxon>Platyhelminthes</taxon>
        <taxon>Trematoda</taxon>
        <taxon>Digenea</taxon>
        <taxon>Plagiorchiida</taxon>
        <taxon>Echinostomata</taxon>
        <taxon>Echinostomatoidea</taxon>
        <taxon>Echinostomatidae</taxon>
        <taxon>Echinostoma</taxon>
    </lineage>
</organism>
<keyword evidence="2" id="KW-1133">Transmembrane helix</keyword>
<dbReference type="AlphaFoldDB" id="A0A183A6Y4"/>
<protein>
    <submittedName>
        <fullName evidence="5">ZP domain-containing protein</fullName>
    </submittedName>
</protein>
<evidence type="ECO:0000313" key="5">
    <source>
        <dbReference type="WBParaSite" id="ECPE_0000272201-mRNA-1"/>
    </source>
</evidence>
<feature type="transmembrane region" description="Helical" evidence="2">
    <location>
        <begin position="328"/>
        <end position="351"/>
    </location>
</feature>
<reference evidence="5" key="1">
    <citation type="submission" date="2016-06" db="UniProtKB">
        <authorList>
            <consortium name="WormBaseParasite"/>
        </authorList>
    </citation>
    <scope>IDENTIFICATION</scope>
</reference>
<keyword evidence="2" id="KW-0472">Membrane</keyword>
<evidence type="ECO:0000256" key="2">
    <source>
        <dbReference type="SAM" id="Phobius"/>
    </source>
</evidence>
<reference evidence="3 4" key="2">
    <citation type="submission" date="2018-11" db="EMBL/GenBank/DDBJ databases">
        <authorList>
            <consortium name="Pathogen Informatics"/>
        </authorList>
    </citation>
    <scope>NUCLEOTIDE SEQUENCE [LARGE SCALE GENOMIC DNA]</scope>
    <source>
        <strain evidence="3 4">Egypt</strain>
    </source>
</reference>
<evidence type="ECO:0000313" key="3">
    <source>
        <dbReference type="EMBL" id="VDP67246.1"/>
    </source>
</evidence>
<proteinExistence type="predicted"/>
<name>A0A183A6Y4_9TREM</name>
<dbReference type="WBParaSite" id="ECPE_0000272201-mRNA-1">
    <property type="protein sequence ID" value="ECPE_0000272201-mRNA-1"/>
    <property type="gene ID" value="ECPE_0000272201"/>
</dbReference>
<dbReference type="OrthoDB" id="6263939at2759"/>
<keyword evidence="4" id="KW-1185">Reference proteome</keyword>
<accession>A0A183A6Y4</accession>
<gene>
    <name evidence="3" type="ORF">ECPE_LOCUS2720</name>
</gene>